<gene>
    <name evidence="4" type="ORF">HNR50_002093</name>
</gene>
<dbReference type="AlphaFoldDB" id="A0A841RBP1"/>
<protein>
    <submittedName>
        <fullName evidence="4">PhzF family phenazine biosynthesis protein</fullName>
    </submittedName>
</protein>
<dbReference type="GO" id="GO:0005737">
    <property type="term" value="C:cytoplasm"/>
    <property type="evidence" value="ECO:0007669"/>
    <property type="project" value="TreeGrafter"/>
</dbReference>
<evidence type="ECO:0000313" key="4">
    <source>
        <dbReference type="EMBL" id="MBB6480430.1"/>
    </source>
</evidence>
<keyword evidence="5" id="KW-1185">Reference proteome</keyword>
<dbReference type="Proteomes" id="UP000587760">
    <property type="component" value="Unassembled WGS sequence"/>
</dbReference>
<proteinExistence type="inferred from homology"/>
<name>A0A841RBP1_9SPIO</name>
<evidence type="ECO:0000256" key="2">
    <source>
        <dbReference type="ARBA" id="ARBA00023235"/>
    </source>
</evidence>
<evidence type="ECO:0000313" key="5">
    <source>
        <dbReference type="Proteomes" id="UP000587760"/>
    </source>
</evidence>
<dbReference type="SUPFAM" id="SSF54506">
    <property type="entry name" value="Diaminopimelate epimerase-like"/>
    <property type="match status" value="1"/>
</dbReference>
<reference evidence="4 5" key="1">
    <citation type="submission" date="2020-08" db="EMBL/GenBank/DDBJ databases">
        <title>Genomic Encyclopedia of Type Strains, Phase IV (KMG-IV): sequencing the most valuable type-strain genomes for metagenomic binning, comparative biology and taxonomic classification.</title>
        <authorList>
            <person name="Goeker M."/>
        </authorList>
    </citation>
    <scope>NUCLEOTIDE SEQUENCE [LARGE SCALE GENOMIC DNA]</scope>
    <source>
        <strain evidence="4 5">DSM 2461</strain>
    </source>
</reference>
<keyword evidence="2" id="KW-0413">Isomerase</keyword>
<dbReference type="NCBIfam" id="TIGR00654">
    <property type="entry name" value="PhzF_family"/>
    <property type="match status" value="1"/>
</dbReference>
<feature type="active site" evidence="3">
    <location>
        <position position="44"/>
    </location>
</feature>
<sequence>MKVFTSNAFASVPEGGNPAGICLETEGLTEGEMQAIAAEVGYSETAFIFPSDSADFKVRFFTPASEVDLCGHATIATFSLMHELGMIGKGTYRQETAAGILAIEIDEEGTVMMEQLLPRFGGFAEKDLIARSLGISSGSIVENLPVQAVSTGLMDLIVPVLDLSAMESIKPDFSLISEISRDLNVTGYHVFTTETLYGSTAHCRNFAPLFDINEEAATGTATGATVSYMHSHGMLDGSVLTNLKFEQGYEMNRPSEIKAVLGTEGKRITDVRVGGTARRSKTLHL</sequence>
<evidence type="ECO:0000256" key="1">
    <source>
        <dbReference type="ARBA" id="ARBA00008270"/>
    </source>
</evidence>
<dbReference type="EMBL" id="JACHGJ010000003">
    <property type="protein sequence ID" value="MBB6480430.1"/>
    <property type="molecule type" value="Genomic_DNA"/>
</dbReference>
<accession>A0A841RBP1</accession>
<dbReference type="PANTHER" id="PTHR13774:SF39">
    <property type="entry name" value="BIOSYNTHESIS PROTEIN, PUTATIVE-RELATED"/>
    <property type="match status" value="1"/>
</dbReference>
<dbReference type="InterPro" id="IPR003719">
    <property type="entry name" value="Phenazine_PhzF-like"/>
</dbReference>
<organism evidence="4 5">
    <name type="scientific">Spirochaeta isovalerica</name>
    <dbReference type="NCBI Taxonomy" id="150"/>
    <lineage>
        <taxon>Bacteria</taxon>
        <taxon>Pseudomonadati</taxon>
        <taxon>Spirochaetota</taxon>
        <taxon>Spirochaetia</taxon>
        <taxon>Spirochaetales</taxon>
        <taxon>Spirochaetaceae</taxon>
        <taxon>Spirochaeta</taxon>
    </lineage>
</organism>
<evidence type="ECO:0000256" key="3">
    <source>
        <dbReference type="PIRSR" id="PIRSR016184-1"/>
    </source>
</evidence>
<dbReference type="Gene3D" id="3.10.310.10">
    <property type="entry name" value="Diaminopimelate Epimerase, Chain A, domain 1"/>
    <property type="match status" value="2"/>
</dbReference>
<dbReference type="PANTHER" id="PTHR13774">
    <property type="entry name" value="PHENAZINE BIOSYNTHESIS PROTEIN"/>
    <property type="match status" value="1"/>
</dbReference>
<dbReference type="GO" id="GO:0016853">
    <property type="term" value="F:isomerase activity"/>
    <property type="evidence" value="ECO:0007669"/>
    <property type="project" value="UniProtKB-KW"/>
</dbReference>
<dbReference type="PIRSF" id="PIRSF016184">
    <property type="entry name" value="PhzC_PhzF"/>
    <property type="match status" value="1"/>
</dbReference>
<comment type="caution">
    <text evidence="4">The sequence shown here is derived from an EMBL/GenBank/DDBJ whole genome shotgun (WGS) entry which is preliminary data.</text>
</comment>
<dbReference type="RefSeq" id="WP_184746651.1">
    <property type="nucleotide sequence ID" value="NZ_JACHGJ010000003.1"/>
</dbReference>
<dbReference type="Pfam" id="PF02567">
    <property type="entry name" value="PhzC-PhzF"/>
    <property type="match status" value="1"/>
</dbReference>
<comment type="similarity">
    <text evidence="1">Belongs to the PhzF family.</text>
</comment>